<accession>A0A0G4IRH7</accession>
<feature type="domain" description="PROP1-like PPR" evidence="3">
    <location>
        <begin position="263"/>
        <end position="411"/>
    </location>
</feature>
<protein>
    <recommendedName>
        <fullName evidence="3">PROP1-like PPR domain-containing protein</fullName>
    </recommendedName>
</protein>
<gene>
    <name evidence="4" type="ORF">PBRA_005810</name>
</gene>
<reference evidence="4 5" key="1">
    <citation type="submission" date="2015-02" db="EMBL/GenBank/DDBJ databases">
        <authorList>
            <person name="Chooi Y.-H."/>
        </authorList>
    </citation>
    <scope>NUCLEOTIDE SEQUENCE [LARGE SCALE GENOMIC DNA]</scope>
    <source>
        <strain evidence="4">E3</strain>
    </source>
</reference>
<dbReference type="Proteomes" id="UP000039324">
    <property type="component" value="Unassembled WGS sequence"/>
</dbReference>
<dbReference type="OrthoDB" id="185373at2759"/>
<feature type="repeat" description="PPR" evidence="2">
    <location>
        <begin position="498"/>
        <end position="532"/>
    </location>
</feature>
<dbReference type="STRING" id="37360.A0A0G4IRH7"/>
<dbReference type="Gene3D" id="1.25.40.10">
    <property type="entry name" value="Tetratricopeptide repeat domain"/>
    <property type="match status" value="3"/>
</dbReference>
<dbReference type="InterPro" id="IPR002885">
    <property type="entry name" value="PPR_rpt"/>
</dbReference>
<dbReference type="InterPro" id="IPR033443">
    <property type="entry name" value="PROP1-like_PPR_dom"/>
</dbReference>
<feature type="repeat" description="PPR" evidence="2">
    <location>
        <begin position="359"/>
        <end position="393"/>
    </location>
</feature>
<feature type="repeat" description="PPR" evidence="2">
    <location>
        <begin position="394"/>
        <end position="428"/>
    </location>
</feature>
<organism evidence="4 5">
    <name type="scientific">Plasmodiophora brassicae</name>
    <name type="common">Clubroot disease agent</name>
    <dbReference type="NCBI Taxonomy" id="37360"/>
    <lineage>
        <taxon>Eukaryota</taxon>
        <taxon>Sar</taxon>
        <taxon>Rhizaria</taxon>
        <taxon>Endomyxa</taxon>
        <taxon>Phytomyxea</taxon>
        <taxon>Plasmodiophorida</taxon>
        <taxon>Plasmodiophoridae</taxon>
        <taxon>Plasmodiophora</taxon>
    </lineage>
</organism>
<dbReference type="PANTHER" id="PTHR47936:SF1">
    <property type="entry name" value="PENTATRICOPEPTIDE REPEAT-CONTAINING PROTEIN GUN1, CHLOROPLASTIC"/>
    <property type="match status" value="1"/>
</dbReference>
<evidence type="ECO:0000256" key="1">
    <source>
        <dbReference type="ARBA" id="ARBA00022737"/>
    </source>
</evidence>
<dbReference type="InterPro" id="IPR011990">
    <property type="entry name" value="TPR-like_helical_dom_sf"/>
</dbReference>
<keyword evidence="1" id="KW-0677">Repeat</keyword>
<evidence type="ECO:0000313" key="4">
    <source>
        <dbReference type="EMBL" id="CEO97696.1"/>
    </source>
</evidence>
<dbReference type="PANTHER" id="PTHR47936">
    <property type="entry name" value="PPR_LONG DOMAIN-CONTAINING PROTEIN"/>
    <property type="match status" value="1"/>
</dbReference>
<dbReference type="NCBIfam" id="TIGR00756">
    <property type="entry name" value="PPR"/>
    <property type="match status" value="5"/>
</dbReference>
<dbReference type="Pfam" id="PF01535">
    <property type="entry name" value="PPR"/>
    <property type="match status" value="2"/>
</dbReference>
<name>A0A0G4IRH7_PLABS</name>
<evidence type="ECO:0000256" key="2">
    <source>
        <dbReference type="PROSITE-ProRule" id="PRU00708"/>
    </source>
</evidence>
<proteinExistence type="predicted"/>
<keyword evidence="5" id="KW-1185">Reference proteome</keyword>
<dbReference type="Pfam" id="PF17177">
    <property type="entry name" value="PPR_long"/>
    <property type="match status" value="1"/>
</dbReference>
<dbReference type="PROSITE" id="PS51375">
    <property type="entry name" value="PPR"/>
    <property type="match status" value="3"/>
</dbReference>
<sequence>MPGDGARVLLRRQRPPWARLLSVRADGEPGRSQAKRFEDFMRRPSAGLAIRALRQETDPDRAWAVYQRVLGTRYDMTSLPFFQSVMSFCRHHLPSKAPTVLQAAVARRHRVDQTLFLTLLAACQHADPPMIGDALESFAKWGPKTHDVLFAVAHTCRVANQPSSALFLVADAVDRDVPISEPLLSIFAACCAEAKSPAAADTAERLLDLIRSGRVHPHRNERVYANLVKAILAQNRFSPAVNAIHWMHAIGMSPSAHVYTLALSALAKNDRLLDALALFHQMVERYVDVDAPVFSQVVAACGRTGTPADVRALYRYAFERGVLGDDFIVCAFVYAYDHCGDLGAAEHVFRERSEQATPNLQAFNAMIAAYAHHGMLERAIHTFERLKSSGLPLDEHVYTNALSVYAKADRTDDAMALYQTMVDEGVAVDAPAFACLVAACGRCSDRISIYRLHRYAHEARLLDDDTVVCAFVSVYDLFGELRLAEQVFHERAMTALPDVVTCNALIVAYSRHGHLAKAMDTFMMVKKSGQHLIVEVLANMLCVYAKADRFSHALAMFHAMVDQGVQVGGTLMAGLVRAAGRSLQPSAVVNLQRCSDEMNVSDDPAVASAFVYAYVLVGDLENADLVFRSLR</sequence>
<evidence type="ECO:0000259" key="3">
    <source>
        <dbReference type="Pfam" id="PF17177"/>
    </source>
</evidence>
<evidence type="ECO:0000313" key="5">
    <source>
        <dbReference type="Proteomes" id="UP000039324"/>
    </source>
</evidence>
<dbReference type="SUPFAM" id="SSF48452">
    <property type="entry name" value="TPR-like"/>
    <property type="match status" value="1"/>
</dbReference>
<dbReference type="EMBL" id="CDSF01000080">
    <property type="protein sequence ID" value="CEO97696.1"/>
    <property type="molecule type" value="Genomic_DNA"/>
</dbReference>
<dbReference type="AlphaFoldDB" id="A0A0G4IRH7"/>
<dbReference type="OMA" id="YCKQGLI"/>